<proteinExistence type="predicted"/>
<accession>A0A7W0CL19</accession>
<organism evidence="2 3">
    <name type="scientific">Nonomuraea soli</name>
    <dbReference type="NCBI Taxonomy" id="1032476"/>
    <lineage>
        <taxon>Bacteria</taxon>
        <taxon>Bacillati</taxon>
        <taxon>Actinomycetota</taxon>
        <taxon>Actinomycetes</taxon>
        <taxon>Streptosporangiales</taxon>
        <taxon>Streptosporangiaceae</taxon>
        <taxon>Nonomuraea</taxon>
    </lineage>
</organism>
<comment type="caution">
    <text evidence="2">The sequence shown here is derived from an EMBL/GenBank/DDBJ whole genome shotgun (WGS) entry which is preliminary data.</text>
</comment>
<evidence type="ECO:0000313" key="3">
    <source>
        <dbReference type="Proteomes" id="UP000530928"/>
    </source>
</evidence>
<evidence type="ECO:0008006" key="4">
    <source>
        <dbReference type="Google" id="ProtNLM"/>
    </source>
</evidence>
<dbReference type="SUPFAM" id="SSF50969">
    <property type="entry name" value="YVTN repeat-like/Quinoprotein amine dehydrogenase"/>
    <property type="match status" value="1"/>
</dbReference>
<dbReference type="RefSeq" id="WP_181611797.1">
    <property type="nucleotide sequence ID" value="NZ_BAABAM010000003.1"/>
</dbReference>
<dbReference type="Proteomes" id="UP000530928">
    <property type="component" value="Unassembled WGS sequence"/>
</dbReference>
<dbReference type="Gene3D" id="2.130.10.10">
    <property type="entry name" value="YVTN repeat-like/Quinoprotein amine dehydrogenase"/>
    <property type="match status" value="1"/>
</dbReference>
<dbReference type="InterPro" id="IPR015943">
    <property type="entry name" value="WD40/YVTN_repeat-like_dom_sf"/>
</dbReference>
<gene>
    <name evidence="2" type="ORF">HNR30_004454</name>
</gene>
<feature type="signal peptide" evidence="1">
    <location>
        <begin position="1"/>
        <end position="18"/>
    </location>
</feature>
<sequence length="291" mass="31480">MRRLLMLCLLLTACTAQPPPPGTAPPDPVRLAYGAGCVDSCSPWTLLRRSGRSERFHEARARPDEEMDAGRAPLAVSADGLTLAYYRDARLTVRHLAGGVVDLGPRPFEFLTLSPDGDGLIGSRESGRIELFDTATGRRLWAVDDSGGVASVNGGRLLLTRLTLLNTTDLVLIDERGSTALVDTPPQAVAANAPFALSPDGTTVATLAAGTGRLRLYNLRTGRITHEVRATVPAKHRVEHLYWSTQEMITARSCRRTEHAVFSIDARTGLTRPVDAYKAPKYAYACEGSEE</sequence>
<keyword evidence="1" id="KW-0732">Signal</keyword>
<evidence type="ECO:0000256" key="1">
    <source>
        <dbReference type="SAM" id="SignalP"/>
    </source>
</evidence>
<keyword evidence="3" id="KW-1185">Reference proteome</keyword>
<protein>
    <recommendedName>
        <fullName evidence="4">WD40 repeat domain-containing protein</fullName>
    </recommendedName>
</protein>
<name>A0A7W0CL19_9ACTN</name>
<dbReference type="EMBL" id="JACDUR010000004">
    <property type="protein sequence ID" value="MBA2893100.1"/>
    <property type="molecule type" value="Genomic_DNA"/>
</dbReference>
<reference evidence="2 3" key="1">
    <citation type="submission" date="2020-07" db="EMBL/GenBank/DDBJ databases">
        <title>Genomic Encyclopedia of Type Strains, Phase IV (KMG-IV): sequencing the most valuable type-strain genomes for metagenomic binning, comparative biology and taxonomic classification.</title>
        <authorList>
            <person name="Goeker M."/>
        </authorList>
    </citation>
    <scope>NUCLEOTIDE SEQUENCE [LARGE SCALE GENOMIC DNA]</scope>
    <source>
        <strain evidence="2 3">DSM 45533</strain>
    </source>
</reference>
<dbReference type="InterPro" id="IPR011044">
    <property type="entry name" value="Quino_amine_DH_bsu"/>
</dbReference>
<feature type="chain" id="PRO_5039217766" description="WD40 repeat domain-containing protein" evidence="1">
    <location>
        <begin position="19"/>
        <end position="291"/>
    </location>
</feature>
<dbReference type="AlphaFoldDB" id="A0A7W0CL19"/>
<evidence type="ECO:0000313" key="2">
    <source>
        <dbReference type="EMBL" id="MBA2893100.1"/>
    </source>
</evidence>